<comment type="caution">
    <text evidence="1">The sequence shown here is derived from an EMBL/GenBank/DDBJ whole genome shotgun (WGS) entry which is preliminary data.</text>
</comment>
<proteinExistence type="predicted"/>
<feature type="non-terminal residue" evidence="1">
    <location>
        <position position="239"/>
    </location>
</feature>
<evidence type="ECO:0000313" key="1">
    <source>
        <dbReference type="EMBL" id="KAF0871064.1"/>
    </source>
</evidence>
<reference evidence="1 2" key="1">
    <citation type="submission" date="2019-11" db="EMBL/GenBank/DDBJ databases">
        <authorList>
            <person name="Yang C."/>
            <person name="Li F."/>
        </authorList>
    </citation>
    <scope>NUCLEOTIDE SEQUENCE [LARGE SCALE GENOMIC DNA]</scope>
    <source>
        <strain evidence="1">KB4526</strain>
        <tissue evidence="1">Muscle</tissue>
    </source>
</reference>
<dbReference type="AlphaFoldDB" id="A0A6G1A681"/>
<dbReference type="EMBL" id="VOAJ01024666">
    <property type="protein sequence ID" value="KAF0871064.1"/>
    <property type="molecule type" value="Genomic_DNA"/>
</dbReference>
<sequence>TEWEKIFAGDVSDKGLVSKIYKELLKLNTQKTNNPVKKWAETMNRYFSKEDIQMANRHMKRYSTSLIIKEIQIKTTMRYHLTPVKMAKSNNTRNNGCLQGCRERGTLLHCCHYRKQHGGGNSAKKKPKKTKQKNLPCNPAIPLLNIYPKEMKSLSQQDICTPMFNAALFIIAKTWKKPSKCPSTDKWIKKLWYIYTMEYYVVMKMNEILPFAITWMELEGISLSEISQVSYAFTYLWNL</sequence>
<organism evidence="1 2">
    <name type="scientific">Crocuta crocuta</name>
    <name type="common">Spotted hyena</name>
    <dbReference type="NCBI Taxonomy" id="9678"/>
    <lineage>
        <taxon>Eukaryota</taxon>
        <taxon>Metazoa</taxon>
        <taxon>Chordata</taxon>
        <taxon>Craniata</taxon>
        <taxon>Vertebrata</taxon>
        <taxon>Euteleostomi</taxon>
        <taxon>Mammalia</taxon>
        <taxon>Eutheria</taxon>
        <taxon>Laurasiatheria</taxon>
        <taxon>Carnivora</taxon>
        <taxon>Feliformia</taxon>
        <taxon>Hyaenidae</taxon>
        <taxon>Crocuta</taxon>
    </lineage>
</organism>
<accession>A0A6G1A681</accession>
<evidence type="ECO:0000313" key="2">
    <source>
        <dbReference type="Proteomes" id="UP000475037"/>
    </source>
</evidence>
<gene>
    <name evidence="1" type="ORF">FOF47_R06045</name>
</gene>
<protein>
    <submittedName>
        <fullName evidence="1">LORF2 protein</fullName>
    </submittedName>
</protein>
<name>A0A6G1A681_CROCR</name>
<keyword evidence="2" id="KW-1185">Reference proteome</keyword>
<feature type="non-terminal residue" evidence="1">
    <location>
        <position position="1"/>
    </location>
</feature>
<dbReference type="Proteomes" id="UP000475037">
    <property type="component" value="Unassembled WGS sequence"/>
</dbReference>